<protein>
    <submittedName>
        <fullName evidence="4">Unannotated protein</fullName>
    </submittedName>
</protein>
<feature type="transmembrane region" description="Helical" evidence="1">
    <location>
        <begin position="75"/>
        <end position="94"/>
    </location>
</feature>
<evidence type="ECO:0000313" key="5">
    <source>
        <dbReference type="EMBL" id="CAB5018323.1"/>
    </source>
</evidence>
<dbReference type="SUPFAM" id="SSF103481">
    <property type="entry name" value="Multidrug resistance efflux transporter EmrE"/>
    <property type="match status" value="1"/>
</dbReference>
<dbReference type="EMBL" id="CAFBMM010000018">
    <property type="protein sequence ID" value="CAB4902617.1"/>
    <property type="molecule type" value="Genomic_DNA"/>
</dbReference>
<name>A0A6J7LSJ5_9ZZZZ</name>
<feature type="transmembrane region" description="Helical" evidence="1">
    <location>
        <begin position="134"/>
        <end position="154"/>
    </location>
</feature>
<organism evidence="4">
    <name type="scientific">freshwater metagenome</name>
    <dbReference type="NCBI Taxonomy" id="449393"/>
    <lineage>
        <taxon>unclassified sequences</taxon>
        <taxon>metagenomes</taxon>
        <taxon>ecological metagenomes</taxon>
    </lineage>
</organism>
<dbReference type="EMBL" id="CAFBPQ010000009">
    <property type="protein sequence ID" value="CAB5018323.1"/>
    <property type="molecule type" value="Genomic_DNA"/>
</dbReference>
<evidence type="ECO:0000313" key="2">
    <source>
        <dbReference type="EMBL" id="CAB4735567.1"/>
    </source>
</evidence>
<feature type="transmembrane region" description="Helical" evidence="1">
    <location>
        <begin position="204"/>
        <end position="222"/>
    </location>
</feature>
<dbReference type="AlphaFoldDB" id="A0A6J7LSJ5"/>
<gene>
    <name evidence="2" type="ORF">UFOPK2683_01562</name>
    <name evidence="3" type="ORF">UFOPK3605_00569</name>
    <name evidence="4" type="ORF">UFOPK3897_00463</name>
    <name evidence="5" type="ORF">UFOPK4121_00491</name>
</gene>
<evidence type="ECO:0000256" key="1">
    <source>
        <dbReference type="SAM" id="Phobius"/>
    </source>
</evidence>
<proteinExistence type="predicted"/>
<feature type="transmembrane region" description="Helical" evidence="1">
    <location>
        <begin position="166"/>
        <end position="184"/>
    </location>
</feature>
<sequence>MSNTILAVIFALTAGLFYAIASVTQQRIAFQQSPELSLSFRLIKALAKKPLWLLGVLIDVGAYLFEALALGFGSLLLVGPLMVSGLLFSVPLAAFVEKQRIGRREIIPALMVTIGLATFLIVGNPTGNNSSAPVLGWVATGVAVTVLVSLALLWGRRPSVPPNRRAFWFGLATGTIYGFTAVLTKSTVDLLDGGIVEVFTHWQLYVLVAVSVIGLIVNQSAFQAGHVAASLPVIAVANPALSAFLGVVLFGETIGAQGALEWIVVLVAIAAAVLGTVALAQSPLVTHGSTHEET</sequence>
<feature type="transmembrane region" description="Helical" evidence="1">
    <location>
        <begin position="106"/>
        <end position="122"/>
    </location>
</feature>
<reference evidence="4" key="1">
    <citation type="submission" date="2020-05" db="EMBL/GenBank/DDBJ databases">
        <authorList>
            <person name="Chiriac C."/>
            <person name="Salcher M."/>
            <person name="Ghai R."/>
            <person name="Kavagutti S V."/>
        </authorList>
    </citation>
    <scope>NUCLEOTIDE SEQUENCE</scope>
</reference>
<keyword evidence="1" id="KW-0812">Transmembrane</keyword>
<feature type="transmembrane region" description="Helical" evidence="1">
    <location>
        <begin position="51"/>
        <end position="69"/>
    </location>
</feature>
<dbReference type="NCBIfam" id="NF038012">
    <property type="entry name" value="DMT_1"/>
    <property type="match status" value="1"/>
</dbReference>
<feature type="transmembrane region" description="Helical" evidence="1">
    <location>
        <begin position="262"/>
        <end position="280"/>
    </location>
</feature>
<dbReference type="EMBL" id="CAEZYK010000130">
    <property type="protein sequence ID" value="CAB4735567.1"/>
    <property type="molecule type" value="Genomic_DNA"/>
</dbReference>
<evidence type="ECO:0000313" key="4">
    <source>
        <dbReference type="EMBL" id="CAB4971421.1"/>
    </source>
</evidence>
<keyword evidence="1" id="KW-0472">Membrane</keyword>
<accession>A0A6J7LSJ5</accession>
<dbReference type="EMBL" id="CAFBOF010000005">
    <property type="protein sequence ID" value="CAB4971421.1"/>
    <property type="molecule type" value="Genomic_DNA"/>
</dbReference>
<dbReference type="PANTHER" id="PTHR40761:SF1">
    <property type="entry name" value="CONSERVED INTEGRAL MEMBRANE ALANINE VALINE AND LEUCINE RICH PROTEIN-RELATED"/>
    <property type="match status" value="1"/>
</dbReference>
<dbReference type="PANTHER" id="PTHR40761">
    <property type="entry name" value="CONSERVED INTEGRAL MEMBRANE ALANINE VALINE AND LEUCINE RICH PROTEIN-RELATED"/>
    <property type="match status" value="1"/>
</dbReference>
<feature type="transmembrane region" description="Helical" evidence="1">
    <location>
        <begin position="6"/>
        <end position="30"/>
    </location>
</feature>
<dbReference type="InterPro" id="IPR037185">
    <property type="entry name" value="EmrE-like"/>
</dbReference>
<keyword evidence="1" id="KW-1133">Transmembrane helix</keyword>
<evidence type="ECO:0000313" key="3">
    <source>
        <dbReference type="EMBL" id="CAB4902617.1"/>
    </source>
</evidence>
<feature type="transmembrane region" description="Helical" evidence="1">
    <location>
        <begin position="229"/>
        <end position="250"/>
    </location>
</feature>